<keyword evidence="1" id="KW-0812">Transmembrane</keyword>
<dbReference type="GeneID" id="24921408"/>
<keyword evidence="1" id="KW-1133">Transmembrane helix</keyword>
<evidence type="ECO:0000256" key="1">
    <source>
        <dbReference type="SAM" id="Phobius"/>
    </source>
</evidence>
<gene>
    <name evidence="2" type="ORF">GSBLH_T00004379001</name>
</gene>
<feature type="transmembrane region" description="Helical" evidence="1">
    <location>
        <begin position="12"/>
        <end position="29"/>
    </location>
</feature>
<keyword evidence="3" id="KW-1185">Reference proteome</keyword>
<dbReference type="EMBL" id="FN668688">
    <property type="protein sequence ID" value="CBK24669.2"/>
    <property type="molecule type" value="Genomic_DNA"/>
</dbReference>
<reference evidence="2" key="1">
    <citation type="submission" date="2010-02" db="EMBL/GenBank/DDBJ databases">
        <title>Sequencing and annotation of the Blastocystis hominis genome.</title>
        <authorList>
            <person name="Wincker P."/>
        </authorList>
    </citation>
    <scope>NUCLEOTIDE SEQUENCE</scope>
    <source>
        <strain evidence="2">Singapore isolate B</strain>
    </source>
</reference>
<proteinExistence type="predicted"/>
<dbReference type="Proteomes" id="UP000008312">
    <property type="component" value="Unassembled WGS sequence"/>
</dbReference>
<keyword evidence="1" id="KW-0472">Membrane</keyword>
<name>D8M9D0_BLAHO</name>
<dbReference type="RefSeq" id="XP_012898717.1">
    <property type="nucleotide sequence ID" value="XM_013043263.1"/>
</dbReference>
<dbReference type="InParanoid" id="D8M9D0"/>
<accession>D8M9D0</accession>
<dbReference type="AlphaFoldDB" id="D8M9D0"/>
<protein>
    <submittedName>
        <fullName evidence="2">Uncharacterized protein</fullName>
    </submittedName>
</protein>
<evidence type="ECO:0000313" key="3">
    <source>
        <dbReference type="Proteomes" id="UP000008312"/>
    </source>
</evidence>
<organism evidence="2">
    <name type="scientific">Blastocystis hominis</name>
    <dbReference type="NCBI Taxonomy" id="12968"/>
    <lineage>
        <taxon>Eukaryota</taxon>
        <taxon>Sar</taxon>
        <taxon>Stramenopiles</taxon>
        <taxon>Bigyra</taxon>
        <taxon>Opalozoa</taxon>
        <taxon>Opalinata</taxon>
        <taxon>Blastocystidae</taxon>
        <taxon>Blastocystis</taxon>
    </lineage>
</organism>
<evidence type="ECO:0000313" key="2">
    <source>
        <dbReference type="EMBL" id="CBK24669.2"/>
    </source>
</evidence>
<sequence length="37" mass="4219">MINLHHNKRKVSIISIVLSVMGLSIYDGSKFEIIFSK</sequence>